<name>A0A2M6W3B2_9BACT</name>
<evidence type="ECO:0000256" key="2">
    <source>
        <dbReference type="SAM" id="Phobius"/>
    </source>
</evidence>
<proteinExistence type="predicted"/>
<protein>
    <submittedName>
        <fullName evidence="3">Uncharacterized protein</fullName>
    </submittedName>
</protein>
<evidence type="ECO:0000256" key="1">
    <source>
        <dbReference type="SAM" id="MobiDB-lite"/>
    </source>
</evidence>
<gene>
    <name evidence="3" type="ORF">COU31_03855</name>
</gene>
<accession>A0A2M6W3B2</accession>
<feature type="compositionally biased region" description="Basic and acidic residues" evidence="1">
    <location>
        <begin position="9"/>
        <end position="43"/>
    </location>
</feature>
<keyword evidence="2" id="KW-0812">Transmembrane</keyword>
<feature type="transmembrane region" description="Helical" evidence="2">
    <location>
        <begin position="81"/>
        <end position="106"/>
    </location>
</feature>
<keyword evidence="2" id="KW-1133">Transmembrane helix</keyword>
<reference evidence="4" key="1">
    <citation type="submission" date="2017-09" db="EMBL/GenBank/DDBJ databases">
        <title>Depth-based differentiation of microbial function through sediment-hosted aquifers and enrichment of novel symbionts in the deep terrestrial subsurface.</title>
        <authorList>
            <person name="Probst A.J."/>
            <person name="Ladd B."/>
            <person name="Jarett J.K."/>
            <person name="Geller-Mcgrath D.E."/>
            <person name="Sieber C.M.K."/>
            <person name="Emerson J.B."/>
            <person name="Anantharaman K."/>
            <person name="Thomas B.C."/>
            <person name="Malmstrom R."/>
            <person name="Stieglmeier M."/>
            <person name="Klingl A."/>
            <person name="Woyke T."/>
            <person name="Ryan C.M."/>
            <person name="Banfield J.F."/>
        </authorList>
    </citation>
    <scope>NUCLEOTIDE SEQUENCE [LARGE SCALE GENOMIC DNA]</scope>
</reference>
<dbReference type="EMBL" id="PFBX01000043">
    <property type="protein sequence ID" value="PIT87271.1"/>
    <property type="molecule type" value="Genomic_DNA"/>
</dbReference>
<feature type="region of interest" description="Disordered" evidence="1">
    <location>
        <begin position="1"/>
        <end position="50"/>
    </location>
</feature>
<dbReference type="Proteomes" id="UP000231183">
    <property type="component" value="Unassembled WGS sequence"/>
</dbReference>
<dbReference type="AlphaFoldDB" id="A0A2M6W3B2"/>
<keyword evidence="2" id="KW-0472">Membrane</keyword>
<sequence length="161" mass="18463">MFRHSKKTAKADAKNQSDSKTKNDRLKKDKDPIEANEEGDNREPSVPSGQISQADIQELLEKNLKWSQIIYEQNRKINRKLIWAAVAGWIKLFLIITPLVLGILYLSPFLKQAYKQYGNLVGIIGQQDIGQEKSQNTSLQTLMEILHLSPEQKKQAENYLK</sequence>
<organism evidence="3 4">
    <name type="scientific">Candidatus Magasanikbacteria bacterium CG10_big_fil_rev_8_21_14_0_10_40_10</name>
    <dbReference type="NCBI Taxonomy" id="1974648"/>
    <lineage>
        <taxon>Bacteria</taxon>
        <taxon>Candidatus Magasanikiibacteriota</taxon>
    </lineage>
</organism>
<evidence type="ECO:0000313" key="3">
    <source>
        <dbReference type="EMBL" id="PIT87271.1"/>
    </source>
</evidence>
<comment type="caution">
    <text evidence="3">The sequence shown here is derived from an EMBL/GenBank/DDBJ whole genome shotgun (WGS) entry which is preliminary data.</text>
</comment>
<evidence type="ECO:0000313" key="4">
    <source>
        <dbReference type="Proteomes" id="UP000231183"/>
    </source>
</evidence>